<proteinExistence type="predicted"/>
<name>Q8NLT8_CORGL</name>
<reference evidence="2" key="1">
    <citation type="journal article" date="2003" name="Appl. Microbiol. Biotechnol.">
        <title>The Corynebacterium glutamicum genome: features and impacts on biotechnological processes.</title>
        <authorList>
            <person name="Ikeda M."/>
            <person name="Nakagawa S."/>
        </authorList>
    </citation>
    <scope>NUCLEOTIDE SEQUENCE [LARGE SCALE GENOMIC DNA]</scope>
    <source>
        <strain evidence="2">ATCC 13032 / DSM 20300 / BCRC 11384 / JCM 1318 / LMG 3730 / NCIMB 10025</strain>
    </source>
</reference>
<dbReference type="KEGG" id="cgl:Cgl2849"/>
<gene>
    <name evidence="1" type="ordered locus">Cgl2849</name>
</gene>
<protein>
    <submittedName>
        <fullName evidence="1">Uncharacterized protein</fullName>
    </submittedName>
</protein>
<accession>Q8NLT8</accession>
<dbReference type="EMBL" id="BA000036">
    <property type="protein sequence ID" value="BAC00243.1"/>
    <property type="molecule type" value="Genomic_DNA"/>
</dbReference>
<dbReference type="BioCyc" id="CORYNE:G18NG-12467-MONOMER"/>
<evidence type="ECO:0000313" key="1">
    <source>
        <dbReference type="EMBL" id="BAC00243.1"/>
    </source>
</evidence>
<organism evidence="1 2">
    <name type="scientific">Corynebacterium glutamicum (strain ATCC 13032 / DSM 20300 / JCM 1318 / BCRC 11384 / CCUG 27702 / LMG 3730 / NBRC 12168 / NCIMB 10025 / NRRL B-2784 / 534)</name>
    <dbReference type="NCBI Taxonomy" id="196627"/>
    <lineage>
        <taxon>Bacteria</taxon>
        <taxon>Bacillati</taxon>
        <taxon>Actinomycetota</taxon>
        <taxon>Actinomycetes</taxon>
        <taxon>Mycobacteriales</taxon>
        <taxon>Corynebacteriaceae</taxon>
        <taxon>Corynebacterium</taxon>
    </lineage>
</organism>
<dbReference type="HOGENOM" id="CLU_2600083_0_0_11"/>
<evidence type="ECO:0000313" key="2">
    <source>
        <dbReference type="Proteomes" id="UP000000582"/>
    </source>
</evidence>
<keyword evidence="2" id="KW-1185">Reference proteome</keyword>
<dbReference type="Proteomes" id="UP000000582">
    <property type="component" value="Chromosome"/>
</dbReference>
<sequence length="79" mass="8981">METTKSTHLNTRFKSPHGAIISPFTFLEKALQFSIAAENRSSAKLRTTSHRTLDDIFNFQHIPTPRNYSPLTLHILTNA</sequence>
<dbReference type="AlphaFoldDB" id="Q8NLT8"/>